<keyword evidence="2" id="KW-0418">Kinase</keyword>
<dbReference type="AlphaFoldDB" id="A0A8H3LUR1"/>
<protein>
    <submittedName>
        <fullName evidence="2">Kinase-like domain-containing protein</fullName>
    </submittedName>
</protein>
<dbReference type="OrthoDB" id="272077at2759"/>
<keyword evidence="2" id="KW-0808">Transferase</keyword>
<dbReference type="Proteomes" id="UP000615446">
    <property type="component" value="Unassembled WGS sequence"/>
</dbReference>
<dbReference type="InterPro" id="IPR001245">
    <property type="entry name" value="Ser-Thr/Tyr_kinase_cat_dom"/>
</dbReference>
<comment type="caution">
    <text evidence="2">The sequence shown here is derived from an EMBL/GenBank/DDBJ whole genome shotgun (WGS) entry which is preliminary data.</text>
</comment>
<name>A0A8H3LUR1_9GLOM</name>
<dbReference type="Gene3D" id="1.10.510.10">
    <property type="entry name" value="Transferase(Phosphotransferase) domain 1"/>
    <property type="match status" value="1"/>
</dbReference>
<accession>A0A8H3LUR1</accession>
<dbReference type="Pfam" id="PF08238">
    <property type="entry name" value="Sel1"/>
    <property type="match status" value="9"/>
</dbReference>
<reference evidence="2" key="1">
    <citation type="submission" date="2019-10" db="EMBL/GenBank/DDBJ databases">
        <title>Conservation and host-specific expression of non-tandemly repeated heterogenous ribosome RNA gene in arbuscular mycorrhizal fungi.</title>
        <authorList>
            <person name="Maeda T."/>
            <person name="Kobayashi Y."/>
            <person name="Nakagawa T."/>
            <person name="Ezawa T."/>
            <person name="Yamaguchi K."/>
            <person name="Bino T."/>
            <person name="Nishimoto Y."/>
            <person name="Shigenobu S."/>
            <person name="Kawaguchi M."/>
        </authorList>
    </citation>
    <scope>NUCLEOTIDE SEQUENCE</scope>
    <source>
        <strain evidence="2">HR1</strain>
    </source>
</reference>
<dbReference type="GO" id="GO:0005524">
    <property type="term" value="F:ATP binding"/>
    <property type="evidence" value="ECO:0007669"/>
    <property type="project" value="InterPro"/>
</dbReference>
<sequence>MSSNNTKENFEKTFHQYQETAEDAICYRIGIGTEKNLEKAVYWYQKAAESGDKYAMFSLAILYENEIGAENNLKKAFFWYRKAVINDVKEAIFNLAVCYDKGIGTEKNLEEAFYWYQKAAENGNERAMFNLAICYHFGVGTEKNLEIAVYWYQKAVDHGDKNAMINLANCYFNGDGTEKNLEKAFYLYQKVEKNNNEDYLSNCYRSEEETAKKAFNLYKKSVENAAENGDMHAMLNLSNCYYNEKGTEKNLEKAYYWCQKSVKNGNIEAMVNLADFHYNGEGTVKNLNEALYWYRKAEKNGSKVAMNKLAIYYKNEEETENSFCQYKKLTENGDIFATFCLASCYENGIGIEKDLGKALYFYQIAAENAVEISNGVAVKYLANCYNNKKEMEEAAENGDERAMDYLAECYYTGNGIERNLEKAFYWCQKAAEKGGFSEIHKALWSDGPIDSWNYHEKQWNRWNSQTGYEVVLKILNDSSSLNNKFLDEWKYHYNLSDDYNEVFIIDLGLCKPIGDFQSDKEVNEIYGVLPYMAPEILSYEPYTTASDIYSFSMIMWEFTSGIPPFNDEAHDHRLFLDICEGSRPKITRNTPKCYIDLMQKCWDSDPKNRPTIMELERKISGWNWSINEYYKINGNGDDEKRLFKVPNIDDKLENDMNEFVKANSTNNLVQEQTNNSVLRSHSQAYYTSRKLTEILVKENSEYLEYMI</sequence>
<gene>
    <name evidence="2" type="ORF">RCL2_001957500</name>
</gene>
<dbReference type="InterPro" id="IPR000719">
    <property type="entry name" value="Prot_kinase_dom"/>
</dbReference>
<dbReference type="InterPro" id="IPR052945">
    <property type="entry name" value="Mitotic_Regulator"/>
</dbReference>
<dbReference type="PANTHER" id="PTHR43628:SF1">
    <property type="entry name" value="CHITIN SYNTHASE REGULATORY FACTOR 2-RELATED"/>
    <property type="match status" value="1"/>
</dbReference>
<evidence type="ECO:0000313" key="2">
    <source>
        <dbReference type="EMBL" id="GES92816.1"/>
    </source>
</evidence>
<dbReference type="InterPro" id="IPR006597">
    <property type="entry name" value="Sel1-like"/>
</dbReference>
<dbReference type="InterPro" id="IPR011009">
    <property type="entry name" value="Kinase-like_dom_sf"/>
</dbReference>
<dbReference type="SMART" id="SM00671">
    <property type="entry name" value="SEL1"/>
    <property type="match status" value="9"/>
</dbReference>
<evidence type="ECO:0000313" key="3">
    <source>
        <dbReference type="Proteomes" id="UP000615446"/>
    </source>
</evidence>
<dbReference type="Pfam" id="PF07714">
    <property type="entry name" value="PK_Tyr_Ser-Thr"/>
    <property type="match status" value="1"/>
</dbReference>
<dbReference type="Gene3D" id="1.25.40.10">
    <property type="entry name" value="Tetratricopeptide repeat domain"/>
    <property type="match status" value="4"/>
</dbReference>
<dbReference type="GO" id="GO:0004672">
    <property type="term" value="F:protein kinase activity"/>
    <property type="evidence" value="ECO:0007669"/>
    <property type="project" value="InterPro"/>
</dbReference>
<proteinExistence type="predicted"/>
<dbReference type="EMBL" id="BLAL01000218">
    <property type="protein sequence ID" value="GES92816.1"/>
    <property type="molecule type" value="Genomic_DNA"/>
</dbReference>
<evidence type="ECO:0000259" key="1">
    <source>
        <dbReference type="PROSITE" id="PS50011"/>
    </source>
</evidence>
<dbReference type="PROSITE" id="PS50011">
    <property type="entry name" value="PROTEIN_KINASE_DOM"/>
    <property type="match status" value="1"/>
</dbReference>
<dbReference type="SUPFAM" id="SSF56112">
    <property type="entry name" value="Protein kinase-like (PK-like)"/>
    <property type="match status" value="1"/>
</dbReference>
<feature type="domain" description="Protein kinase" evidence="1">
    <location>
        <begin position="273"/>
        <end position="630"/>
    </location>
</feature>
<organism evidence="2 3">
    <name type="scientific">Rhizophagus clarus</name>
    <dbReference type="NCBI Taxonomy" id="94130"/>
    <lineage>
        <taxon>Eukaryota</taxon>
        <taxon>Fungi</taxon>
        <taxon>Fungi incertae sedis</taxon>
        <taxon>Mucoromycota</taxon>
        <taxon>Glomeromycotina</taxon>
        <taxon>Glomeromycetes</taxon>
        <taxon>Glomerales</taxon>
        <taxon>Glomeraceae</taxon>
        <taxon>Rhizophagus</taxon>
    </lineage>
</organism>
<dbReference type="InterPro" id="IPR011990">
    <property type="entry name" value="TPR-like_helical_dom_sf"/>
</dbReference>
<dbReference type="PANTHER" id="PTHR43628">
    <property type="entry name" value="ACTIVATOR OF C KINASE PROTEIN 1-RELATED"/>
    <property type="match status" value="1"/>
</dbReference>
<dbReference type="SUPFAM" id="SSF81901">
    <property type="entry name" value="HCP-like"/>
    <property type="match status" value="2"/>
</dbReference>